<dbReference type="AlphaFoldDB" id="A0A1Y1Z5U1"/>
<comment type="similarity">
    <text evidence="1 6">Belongs to the methyltransferase superfamily.</text>
</comment>
<evidence type="ECO:0000256" key="6">
    <source>
        <dbReference type="RuleBase" id="RU367087"/>
    </source>
</evidence>
<evidence type="ECO:0000313" key="9">
    <source>
        <dbReference type="Proteomes" id="UP000193144"/>
    </source>
</evidence>
<dbReference type="GO" id="GO:0008173">
    <property type="term" value="F:RNA methyltransferase activity"/>
    <property type="evidence" value="ECO:0007669"/>
    <property type="project" value="UniProtKB-UniRule"/>
</dbReference>
<sequence length="257" mass="28543">MTSATTWGNYRGYQGAARHFPGSSTSVSVKDPRLVLLESLIPGLFKTKSCLDIGCNAGAVSCQLAFEFDAAFVTGVDIDPELVSHAEDLAMLRFSRIRPAANGSEEIVDYYPISAPLTHGYRTGPSPALSKPPRVRFIPADWVVSENPDMTGPYDVILALSVIKWLHLEHLDEGLVSFFHKCSMSLVKGGYLVVEMQPWESYLKAVHHKKAPHFKDHLDKLKFRPETSFSGLLQEQGLVLRVTSDALPRRISVFQKE</sequence>
<dbReference type="InterPro" id="IPR039772">
    <property type="entry name" value="Bin3-like"/>
</dbReference>
<dbReference type="GO" id="GO:0032259">
    <property type="term" value="P:methylation"/>
    <property type="evidence" value="ECO:0007669"/>
    <property type="project" value="UniProtKB-KW"/>
</dbReference>
<dbReference type="Proteomes" id="UP000193144">
    <property type="component" value="Unassembled WGS sequence"/>
</dbReference>
<keyword evidence="4 5" id="KW-0949">S-adenosyl-L-methionine</keyword>
<keyword evidence="3 6" id="KW-0808">Transferase</keyword>
<evidence type="ECO:0000313" key="8">
    <source>
        <dbReference type="EMBL" id="ORY05175.1"/>
    </source>
</evidence>
<dbReference type="GO" id="GO:0017069">
    <property type="term" value="F:snRNA binding"/>
    <property type="evidence" value="ECO:0007669"/>
    <property type="project" value="TreeGrafter"/>
</dbReference>
<dbReference type="STRING" id="1231657.A0A1Y1Z5U1"/>
<comment type="caution">
    <text evidence="8">The sequence shown here is derived from an EMBL/GenBank/DDBJ whole genome shotgun (WGS) entry which is preliminary data.</text>
</comment>
<dbReference type="GO" id="GO:0008171">
    <property type="term" value="F:O-methyltransferase activity"/>
    <property type="evidence" value="ECO:0007669"/>
    <property type="project" value="UniProtKB-UniRule"/>
</dbReference>
<proteinExistence type="inferred from homology"/>
<dbReference type="Pfam" id="PF06859">
    <property type="entry name" value="Bin3"/>
    <property type="match status" value="1"/>
</dbReference>
<keyword evidence="2 6" id="KW-0489">Methyltransferase</keyword>
<evidence type="ECO:0000256" key="3">
    <source>
        <dbReference type="ARBA" id="ARBA00022679"/>
    </source>
</evidence>
<protein>
    <recommendedName>
        <fullName evidence="6">RNA methyltransferase</fullName>
        <ecNumber evidence="6">2.1.1.-</ecNumber>
    </recommendedName>
</protein>
<reference evidence="8 9" key="1">
    <citation type="submission" date="2016-07" db="EMBL/GenBank/DDBJ databases">
        <title>Pervasive Adenine N6-methylation of Active Genes in Fungi.</title>
        <authorList>
            <consortium name="DOE Joint Genome Institute"/>
            <person name="Mondo S.J."/>
            <person name="Dannebaum R.O."/>
            <person name="Kuo R.C."/>
            <person name="Labutti K."/>
            <person name="Haridas S."/>
            <person name="Kuo A."/>
            <person name="Salamov A."/>
            <person name="Ahrendt S.R."/>
            <person name="Lipzen A."/>
            <person name="Sullivan W."/>
            <person name="Andreopoulos W.B."/>
            <person name="Clum A."/>
            <person name="Lindquist E."/>
            <person name="Daum C."/>
            <person name="Ramamoorthy G.K."/>
            <person name="Gryganskyi A."/>
            <person name="Culley D."/>
            <person name="Magnuson J.K."/>
            <person name="James T.Y."/>
            <person name="O'Malley M.A."/>
            <person name="Stajich J.E."/>
            <person name="Spatafora J.W."/>
            <person name="Visel A."/>
            <person name="Grigoriev I.V."/>
        </authorList>
    </citation>
    <scope>NUCLEOTIDE SEQUENCE [LARGE SCALE GENOMIC DNA]</scope>
    <source>
        <strain evidence="8 9">CBS 115471</strain>
    </source>
</reference>
<dbReference type="InterPro" id="IPR010675">
    <property type="entry name" value="Bin3_C"/>
</dbReference>
<evidence type="ECO:0000256" key="2">
    <source>
        <dbReference type="ARBA" id="ARBA00022603"/>
    </source>
</evidence>
<evidence type="ECO:0000256" key="5">
    <source>
        <dbReference type="PROSITE-ProRule" id="PRU00848"/>
    </source>
</evidence>
<evidence type="ECO:0000259" key="7">
    <source>
        <dbReference type="PROSITE" id="PS51515"/>
    </source>
</evidence>
<keyword evidence="9" id="KW-1185">Reference proteome</keyword>
<dbReference type="SUPFAM" id="SSF53335">
    <property type="entry name" value="S-adenosyl-L-methionine-dependent methyltransferases"/>
    <property type="match status" value="1"/>
</dbReference>
<evidence type="ECO:0000256" key="4">
    <source>
        <dbReference type="ARBA" id="ARBA00022691"/>
    </source>
</evidence>
<dbReference type="PROSITE" id="PS51515">
    <property type="entry name" value="BIN3_SAM"/>
    <property type="match status" value="1"/>
</dbReference>
<evidence type="ECO:0000256" key="1">
    <source>
        <dbReference type="ARBA" id="ARBA00008361"/>
    </source>
</evidence>
<dbReference type="OrthoDB" id="540004at2759"/>
<dbReference type="EC" id="2.1.1.-" evidence="6"/>
<dbReference type="InterPro" id="IPR029063">
    <property type="entry name" value="SAM-dependent_MTases_sf"/>
</dbReference>
<name>A0A1Y1Z5U1_9PLEO</name>
<gene>
    <name evidence="8" type="ORF">BCR34DRAFT_590991</name>
</gene>
<feature type="domain" description="Bin3-type SAM" evidence="7">
    <location>
        <begin position="31"/>
        <end position="257"/>
    </location>
</feature>
<dbReference type="PANTHER" id="PTHR12315">
    <property type="entry name" value="BICOID-INTERACTING PROTEIN RELATED"/>
    <property type="match status" value="1"/>
</dbReference>
<dbReference type="EMBL" id="MCFA01000128">
    <property type="protein sequence ID" value="ORY05175.1"/>
    <property type="molecule type" value="Genomic_DNA"/>
</dbReference>
<dbReference type="Gene3D" id="3.40.50.150">
    <property type="entry name" value="Vaccinia Virus protein VP39"/>
    <property type="match status" value="1"/>
</dbReference>
<dbReference type="GO" id="GO:0040031">
    <property type="term" value="P:snRNA modification"/>
    <property type="evidence" value="ECO:0007669"/>
    <property type="project" value="TreeGrafter"/>
</dbReference>
<dbReference type="InterPro" id="IPR024160">
    <property type="entry name" value="BIN3_SAM-bd_dom"/>
</dbReference>
<organism evidence="8 9">
    <name type="scientific">Clohesyomyces aquaticus</name>
    <dbReference type="NCBI Taxonomy" id="1231657"/>
    <lineage>
        <taxon>Eukaryota</taxon>
        <taxon>Fungi</taxon>
        <taxon>Dikarya</taxon>
        <taxon>Ascomycota</taxon>
        <taxon>Pezizomycotina</taxon>
        <taxon>Dothideomycetes</taxon>
        <taxon>Pleosporomycetidae</taxon>
        <taxon>Pleosporales</taxon>
        <taxon>Lindgomycetaceae</taxon>
        <taxon>Clohesyomyces</taxon>
    </lineage>
</organism>
<accession>A0A1Y1Z5U1</accession>
<dbReference type="PANTHER" id="PTHR12315:SF0">
    <property type="entry name" value="7SK SNRNA METHYLPHOSPHATE CAPPING ENZYME"/>
    <property type="match status" value="1"/>
</dbReference>
<dbReference type="CDD" id="cd02440">
    <property type="entry name" value="AdoMet_MTases"/>
    <property type="match status" value="1"/>
</dbReference>